<dbReference type="eggNOG" id="arCOG02696">
    <property type="taxonomic scope" value="Archaea"/>
</dbReference>
<sequence length="177" mass="19323">MRSLTALSLGLILIGGIVLAAPSGAFDLTSADRGVGVETASDEDALVGIEKEPISLVKEDGSRKCIWNDWSVECVYEYTDVELIRIIDNTPSSKLEVTDTGLDISAEAAGYPSLEEYDIQMNNGKYIVKVTLRCDAGFNLWDGRYQESSSTDLTMDLETSDGTITVELEREIPVQCE</sequence>
<gene>
    <name evidence="1" type="ordered locus">Natpe_0327</name>
</gene>
<dbReference type="RefSeq" id="WP_015298679.1">
    <property type="nucleotide sequence ID" value="NC_019962.1"/>
</dbReference>
<dbReference type="EMBL" id="CP003372">
    <property type="protein sequence ID" value="AGB30259.1"/>
    <property type="molecule type" value="Genomic_DNA"/>
</dbReference>
<proteinExistence type="predicted"/>
<dbReference type="STRING" id="797303.Natpe_0327"/>
<dbReference type="HOGENOM" id="CLU_1514662_0_0_2"/>
<evidence type="ECO:0000313" key="2">
    <source>
        <dbReference type="Proteomes" id="UP000010843"/>
    </source>
</evidence>
<dbReference type="KEGG" id="npe:Natpe_0327"/>
<evidence type="ECO:0000313" key="1">
    <source>
        <dbReference type="EMBL" id="AGB30259.1"/>
    </source>
</evidence>
<dbReference type="GeneID" id="14334786"/>
<organism evidence="1 2">
    <name type="scientific">Natrinema pellirubrum (strain DSM 15624 / CIP 106293 / JCM 10476 / NCIMB 786 / 157)</name>
    <dbReference type="NCBI Taxonomy" id="797303"/>
    <lineage>
        <taxon>Archaea</taxon>
        <taxon>Methanobacteriati</taxon>
        <taxon>Methanobacteriota</taxon>
        <taxon>Stenosarchaea group</taxon>
        <taxon>Halobacteria</taxon>
        <taxon>Halobacteriales</taxon>
        <taxon>Natrialbaceae</taxon>
        <taxon>Natrinema</taxon>
    </lineage>
</organism>
<dbReference type="Proteomes" id="UP000010843">
    <property type="component" value="Chromosome"/>
</dbReference>
<reference evidence="2" key="1">
    <citation type="submission" date="2012-02" db="EMBL/GenBank/DDBJ databases">
        <title>Complete sequence of chromosome of Natrinema pellirubrum DSM 15624.</title>
        <authorList>
            <person name="Lucas S."/>
            <person name="Han J."/>
            <person name="Lapidus A."/>
            <person name="Cheng J.-F."/>
            <person name="Goodwin L."/>
            <person name="Pitluck S."/>
            <person name="Peters L."/>
            <person name="Teshima H."/>
            <person name="Detter J.C."/>
            <person name="Han C."/>
            <person name="Tapia R."/>
            <person name="Land M."/>
            <person name="Hauser L."/>
            <person name="Kyrpides N."/>
            <person name="Ivanova N."/>
            <person name="Pagani I."/>
            <person name="Sproer C."/>
            <person name="Anderson I."/>
            <person name="Woyke T."/>
        </authorList>
    </citation>
    <scope>NUCLEOTIDE SEQUENCE [LARGE SCALE GENOMIC DNA]</scope>
    <source>
        <strain evidence="2">DSM 15624 / JCM 10476 / NCIMB 786</strain>
    </source>
</reference>
<accession>L0JG22</accession>
<protein>
    <submittedName>
        <fullName evidence="1">Uncharacterized protein</fullName>
    </submittedName>
</protein>
<name>L0JG22_NATP1</name>
<dbReference type="AlphaFoldDB" id="L0JG22"/>
<dbReference type="OrthoDB" id="187991at2157"/>